<feature type="region of interest" description="Disordered" evidence="1">
    <location>
        <begin position="1"/>
        <end position="36"/>
    </location>
</feature>
<dbReference type="AlphaFoldDB" id="A0A4Y4B5G4"/>
<feature type="transmembrane region" description="Helical" evidence="2">
    <location>
        <begin position="46"/>
        <end position="64"/>
    </location>
</feature>
<feature type="compositionally biased region" description="Low complexity" evidence="1">
    <location>
        <begin position="81"/>
        <end position="93"/>
    </location>
</feature>
<name>A0A4Y4B5G4_MICMQ</name>
<sequence>MGDQGMAARGSKNAQSRTSAERARLHAARTQWHEGQIRRRVRDNTIAAIVGSLIVVAAIGSQVVHAQVTAPEPEPTPTPSVEPSTAPTEAPTETPAPVPSDAPAE</sequence>
<evidence type="ECO:0000313" key="4">
    <source>
        <dbReference type="EMBL" id="KAB1887430.1"/>
    </source>
</evidence>
<feature type="compositionally biased region" description="Pro residues" evidence="1">
    <location>
        <begin position="94"/>
        <end position="105"/>
    </location>
</feature>
<protein>
    <recommendedName>
        <fullName evidence="7">Dioxygenase</fullName>
    </recommendedName>
</protein>
<evidence type="ECO:0008006" key="7">
    <source>
        <dbReference type="Google" id="ProtNLM"/>
    </source>
</evidence>
<reference evidence="3 5" key="1">
    <citation type="submission" date="2019-06" db="EMBL/GenBank/DDBJ databases">
        <title>Whole genome shotgun sequence of Microbacterium liquefaciens NBRC 15037.</title>
        <authorList>
            <person name="Hosoyama A."/>
            <person name="Uohara A."/>
            <person name="Ohji S."/>
            <person name="Ichikawa N."/>
        </authorList>
    </citation>
    <scope>NUCLEOTIDE SEQUENCE [LARGE SCALE GENOMIC DNA]</scope>
    <source>
        <strain evidence="3 5">NBRC 15037</strain>
    </source>
</reference>
<keyword evidence="2" id="KW-0472">Membrane</keyword>
<accession>A0A4Y4B5G4</accession>
<comment type="caution">
    <text evidence="3">The sequence shown here is derived from an EMBL/GenBank/DDBJ whole genome shotgun (WGS) entry which is preliminary data.</text>
</comment>
<evidence type="ECO:0000313" key="6">
    <source>
        <dbReference type="Proteomes" id="UP000436027"/>
    </source>
</evidence>
<evidence type="ECO:0000256" key="2">
    <source>
        <dbReference type="SAM" id="Phobius"/>
    </source>
</evidence>
<dbReference type="Proteomes" id="UP000436027">
    <property type="component" value="Unassembled WGS sequence"/>
</dbReference>
<gene>
    <name evidence="4" type="ORF">F6W70_08575</name>
    <name evidence="3" type="ORF">MLI01_19160</name>
</gene>
<evidence type="ECO:0000256" key="1">
    <source>
        <dbReference type="SAM" id="MobiDB-lite"/>
    </source>
</evidence>
<reference evidence="4 6" key="2">
    <citation type="submission" date="2019-09" db="EMBL/GenBank/DDBJ databases">
        <title>Whole genome sequencing of Microbacterium maritypicum.</title>
        <authorList>
            <person name="Lenchi N."/>
        </authorList>
    </citation>
    <scope>NUCLEOTIDE SEQUENCE [LARGE SCALE GENOMIC DNA]</scope>
    <source>
        <strain evidence="4 6">DSM 12512</strain>
    </source>
</reference>
<proteinExistence type="predicted"/>
<feature type="region of interest" description="Disordered" evidence="1">
    <location>
        <begin position="67"/>
        <end position="105"/>
    </location>
</feature>
<evidence type="ECO:0000313" key="5">
    <source>
        <dbReference type="Proteomes" id="UP000317410"/>
    </source>
</evidence>
<dbReference type="EMBL" id="BJNQ01000011">
    <property type="protein sequence ID" value="GEC75771.1"/>
    <property type="molecule type" value="Genomic_DNA"/>
</dbReference>
<evidence type="ECO:0000313" key="3">
    <source>
        <dbReference type="EMBL" id="GEC75771.1"/>
    </source>
</evidence>
<keyword evidence="2" id="KW-1133">Transmembrane helix</keyword>
<keyword evidence="2" id="KW-0812">Transmembrane</keyword>
<organism evidence="3 5">
    <name type="scientific">Microbacterium maritypicum</name>
    <name type="common">Microbacterium liquefaciens</name>
    <dbReference type="NCBI Taxonomy" id="33918"/>
    <lineage>
        <taxon>Bacteria</taxon>
        <taxon>Bacillati</taxon>
        <taxon>Actinomycetota</taxon>
        <taxon>Actinomycetes</taxon>
        <taxon>Micrococcales</taxon>
        <taxon>Microbacteriaceae</taxon>
        <taxon>Microbacterium</taxon>
    </lineage>
</organism>
<dbReference type="EMBL" id="WAAQ01000001">
    <property type="protein sequence ID" value="KAB1887430.1"/>
    <property type="molecule type" value="Genomic_DNA"/>
</dbReference>
<dbReference type="Proteomes" id="UP000317410">
    <property type="component" value="Unassembled WGS sequence"/>
</dbReference>